<dbReference type="AlphaFoldDB" id="A0A226DTL3"/>
<name>A0A226DTL3_FOLCA</name>
<feature type="transmembrane region" description="Helical" evidence="1">
    <location>
        <begin position="122"/>
        <end position="146"/>
    </location>
</feature>
<proteinExistence type="predicted"/>
<accession>A0A226DTL3</accession>
<gene>
    <name evidence="2" type="ORF">Fcan01_17261</name>
</gene>
<evidence type="ECO:0000256" key="1">
    <source>
        <dbReference type="SAM" id="Phobius"/>
    </source>
</evidence>
<evidence type="ECO:0000313" key="3">
    <source>
        <dbReference type="Proteomes" id="UP000198287"/>
    </source>
</evidence>
<keyword evidence="1" id="KW-0472">Membrane</keyword>
<feature type="transmembrane region" description="Helical" evidence="1">
    <location>
        <begin position="192"/>
        <end position="211"/>
    </location>
</feature>
<dbReference type="Gene3D" id="1.20.58.420">
    <property type="entry name" value="AHSP"/>
    <property type="match status" value="1"/>
</dbReference>
<dbReference type="Proteomes" id="UP000198287">
    <property type="component" value="Unassembled WGS sequence"/>
</dbReference>
<feature type="transmembrane region" description="Helical" evidence="1">
    <location>
        <begin position="95"/>
        <end position="116"/>
    </location>
</feature>
<keyword evidence="1" id="KW-1133">Transmembrane helix</keyword>
<organism evidence="2 3">
    <name type="scientific">Folsomia candida</name>
    <name type="common">Springtail</name>
    <dbReference type="NCBI Taxonomy" id="158441"/>
    <lineage>
        <taxon>Eukaryota</taxon>
        <taxon>Metazoa</taxon>
        <taxon>Ecdysozoa</taxon>
        <taxon>Arthropoda</taxon>
        <taxon>Hexapoda</taxon>
        <taxon>Collembola</taxon>
        <taxon>Entomobryomorpha</taxon>
        <taxon>Isotomoidea</taxon>
        <taxon>Isotomidae</taxon>
        <taxon>Proisotominae</taxon>
        <taxon>Folsomia</taxon>
    </lineage>
</organism>
<keyword evidence="1" id="KW-0812">Transmembrane</keyword>
<keyword evidence="3" id="KW-1185">Reference proteome</keyword>
<protein>
    <submittedName>
        <fullName evidence="2">Atlastin-2</fullName>
    </submittedName>
</protein>
<comment type="caution">
    <text evidence="2">The sequence shown here is derived from an EMBL/GenBank/DDBJ whole genome shotgun (WGS) entry which is preliminary data.</text>
</comment>
<reference evidence="2 3" key="1">
    <citation type="submission" date="2015-12" db="EMBL/GenBank/DDBJ databases">
        <title>The genome of Folsomia candida.</title>
        <authorList>
            <person name="Faddeeva A."/>
            <person name="Derks M.F."/>
            <person name="Anvar Y."/>
            <person name="Smit S."/>
            <person name="Van Straalen N."/>
            <person name="Roelofs D."/>
        </authorList>
    </citation>
    <scope>NUCLEOTIDE SEQUENCE [LARGE SCALE GENOMIC DNA]</scope>
    <source>
        <strain evidence="2 3">VU population</strain>
        <tissue evidence="2">Whole body</tissue>
    </source>
</reference>
<evidence type="ECO:0000313" key="2">
    <source>
        <dbReference type="EMBL" id="OXA48368.1"/>
    </source>
</evidence>
<dbReference type="EMBL" id="LNIX01000012">
    <property type="protein sequence ID" value="OXA48368.1"/>
    <property type="molecule type" value="Genomic_DNA"/>
</dbReference>
<sequence length="217" mass="24222">MTEKAREDNKIALGSYVKGMEEKLDQNLLYIDPEELEKAHLSCRLLAFDYVKGAREGIASYPEIASEYDKILGCEIGQYYRNFKTKNESRRVSHIRWASSGAFGFLSAVLSSVFLIQFELSLLAILGIPGVFIATGFLMYSFFPSMSGAWSDFRTFLAGIAQPPEKIVSYVTYYLRLLIAIPILVVSSGICISLFGTSTLVILLIIGYIVYKCINMG</sequence>